<feature type="disulfide bond" evidence="3">
    <location>
        <begin position="857"/>
        <end position="862"/>
    </location>
</feature>
<evidence type="ECO:0000256" key="1">
    <source>
        <dbReference type="ARBA" id="ARBA00007447"/>
    </source>
</evidence>
<evidence type="ECO:0000256" key="3">
    <source>
        <dbReference type="PIRSR" id="PIRSR601461-2"/>
    </source>
</evidence>
<keyword evidence="7" id="KW-1185">Reference proteome</keyword>
<feature type="domain" description="Peptidase A1" evidence="6">
    <location>
        <begin position="826"/>
        <end position="971"/>
    </location>
</feature>
<dbReference type="PROSITE" id="PS51767">
    <property type="entry name" value="PEPTIDASE_A1"/>
    <property type="match status" value="1"/>
</dbReference>
<dbReference type="CDD" id="cd05471">
    <property type="entry name" value="pepsin_like"/>
    <property type="match status" value="1"/>
</dbReference>
<dbReference type="Proteomes" id="UP000887574">
    <property type="component" value="Unplaced"/>
</dbReference>
<keyword evidence="5" id="KW-0812">Transmembrane</keyword>
<dbReference type="PROSITE" id="PS50068">
    <property type="entry name" value="LDLRA_2"/>
    <property type="match status" value="1"/>
</dbReference>
<sequence>MGQVKHTSSSYLFPGLSGRLDDDNVTLLDIDIKIKFIALDSLPQQFPLCTHQSPVTPLLPFTFSKQSIPINPNAYSNLNDRVIGILPAPNSPPSQLILTEPFDKSMANYNPNSSYSMPSPFDPITCAIRLEACAHCLISLELELVNAYFTEFQIEKVSRCDDPTSLPLQPCFNFIIVEERADRPLALQSSMNLGLYSASSTTENSPFYRQFSLWDQFHERVRWFNSTGSSLLVLAVMRNLEADVQLFRYIHTLFPIRISVVVNSEIVEGQPTHSIFLAEKEASIGFIQSPRFPEPYPRILHKNYTLVNRNASGFVRLVFDDFHVHYLSELKHTQRTSSTTCLSLQRNKLTLMFDAKDFTQIVGFKARYEFVDSRRWLDQPTAKNCDDYLESYGGRISLDGQKHLVNSHIDCIWLIGRFPAISRTFDRIYLSVEEFHFRGSRLRLEVRKGTHSLAERRVLRIDQGLSIIFTHFYRWATALCPGAGEFHCDNSKCVKSMLKCDGFDHCGDGSDELCTMPDIVLAVDNFNLPNMLTVVVGVLSTIIILLIIIVLASTAARNNLLFQLGLSMRRRRRRRADSNMQAAATTQNSVASISTIHQSCCSNNSCLHSHSFISRNLSSSQNTNTHEVLNTQAQLDGSIQTLGQRRFFVLPTDHQMPGIIEAPPTYADALKHPAVLTTSPESVSLQPRAFENAAFSESPSELRRMEMSTQPSSVQSTSTLSPVDSQELVVNTDVETQPIKTSIPTALLQQEGQKVVVQDLAIAIWSFRFQTVIQEGDAIQARPDCIKKNLISVRAMSSFKQSQVNQQAEKRDPFGERLEDSYDVWYIGNISLGTPQQNFTVIMDTGSSNLWVVDNNCNDIFCKNKHKYISDQSSTYIQNGTYFEDFLNIGKIGGPQLSMPNVTFGLINSSQIHLFETFPADGIFGLGRNTTSMDEGIEPPFYQAVRTGLIEKPIFTLFLKKKWMVVTMLAK</sequence>
<dbReference type="WBParaSite" id="jg10886">
    <property type="protein sequence ID" value="jg10886"/>
    <property type="gene ID" value="jg10886"/>
</dbReference>
<feature type="transmembrane region" description="Helical" evidence="5">
    <location>
        <begin position="531"/>
        <end position="552"/>
    </location>
</feature>
<feature type="disulfide bond" evidence="4">
    <location>
        <begin position="488"/>
        <end position="506"/>
    </location>
</feature>
<dbReference type="GO" id="GO:0006508">
    <property type="term" value="P:proteolysis"/>
    <property type="evidence" value="ECO:0007669"/>
    <property type="project" value="InterPro"/>
</dbReference>
<dbReference type="GO" id="GO:0005764">
    <property type="term" value="C:lysosome"/>
    <property type="evidence" value="ECO:0007669"/>
    <property type="project" value="TreeGrafter"/>
</dbReference>
<organism evidence="7 8">
    <name type="scientific">Ditylenchus dipsaci</name>
    <dbReference type="NCBI Taxonomy" id="166011"/>
    <lineage>
        <taxon>Eukaryota</taxon>
        <taxon>Metazoa</taxon>
        <taxon>Ecdysozoa</taxon>
        <taxon>Nematoda</taxon>
        <taxon>Chromadorea</taxon>
        <taxon>Rhabditida</taxon>
        <taxon>Tylenchina</taxon>
        <taxon>Tylenchomorpha</taxon>
        <taxon>Sphaerularioidea</taxon>
        <taxon>Anguinidae</taxon>
        <taxon>Anguininae</taxon>
        <taxon>Ditylenchus</taxon>
    </lineage>
</organism>
<dbReference type="InterPro" id="IPR033121">
    <property type="entry name" value="PEPTIDASE_A1"/>
</dbReference>
<dbReference type="PANTHER" id="PTHR47966">
    <property type="entry name" value="BETA-SITE APP-CLEAVING ENZYME, ISOFORM A-RELATED"/>
    <property type="match status" value="1"/>
</dbReference>
<evidence type="ECO:0000256" key="4">
    <source>
        <dbReference type="PROSITE-ProRule" id="PRU00124"/>
    </source>
</evidence>
<dbReference type="InterPro" id="IPR001461">
    <property type="entry name" value="Aspartic_peptidase_A1"/>
</dbReference>
<evidence type="ECO:0000313" key="8">
    <source>
        <dbReference type="WBParaSite" id="jg10886"/>
    </source>
</evidence>
<dbReference type="Pfam" id="PF00026">
    <property type="entry name" value="Asp"/>
    <property type="match status" value="1"/>
</dbReference>
<keyword evidence="2 3" id="KW-1015">Disulfide bond</keyword>
<dbReference type="AlphaFoldDB" id="A0A915CN74"/>
<dbReference type="SMART" id="SM00192">
    <property type="entry name" value="LDLa"/>
    <property type="match status" value="1"/>
</dbReference>
<dbReference type="InterPro" id="IPR021109">
    <property type="entry name" value="Peptidase_aspartic_dom_sf"/>
</dbReference>
<evidence type="ECO:0000259" key="6">
    <source>
        <dbReference type="PROSITE" id="PS51767"/>
    </source>
</evidence>
<dbReference type="InterPro" id="IPR034164">
    <property type="entry name" value="Pepsin-like_dom"/>
</dbReference>
<evidence type="ECO:0000313" key="7">
    <source>
        <dbReference type="Proteomes" id="UP000887574"/>
    </source>
</evidence>
<name>A0A915CN74_9BILA</name>
<protein>
    <submittedName>
        <fullName evidence="8">Peptidase A1 domain-containing protein</fullName>
    </submittedName>
</protein>
<dbReference type="Pfam" id="PF00057">
    <property type="entry name" value="Ldl_recept_a"/>
    <property type="match status" value="1"/>
</dbReference>
<dbReference type="SUPFAM" id="SSF50630">
    <property type="entry name" value="Acid proteases"/>
    <property type="match status" value="1"/>
</dbReference>
<dbReference type="CDD" id="cd00112">
    <property type="entry name" value="LDLa"/>
    <property type="match status" value="1"/>
</dbReference>
<dbReference type="Gene3D" id="2.40.70.10">
    <property type="entry name" value="Acid Proteases"/>
    <property type="match status" value="1"/>
</dbReference>
<dbReference type="Gene3D" id="4.10.400.10">
    <property type="entry name" value="Low-density Lipoprotein Receptor"/>
    <property type="match status" value="1"/>
</dbReference>
<evidence type="ECO:0000256" key="2">
    <source>
        <dbReference type="ARBA" id="ARBA00023157"/>
    </source>
</evidence>
<dbReference type="SUPFAM" id="SSF57424">
    <property type="entry name" value="LDL receptor-like module"/>
    <property type="match status" value="1"/>
</dbReference>
<accession>A0A915CN74</accession>
<dbReference type="InterPro" id="IPR035914">
    <property type="entry name" value="Sperma_CUB_dom_sf"/>
</dbReference>
<comment type="similarity">
    <text evidence="1">Belongs to the peptidase A1 family.</text>
</comment>
<dbReference type="SUPFAM" id="SSF49854">
    <property type="entry name" value="Spermadhesin, CUB domain"/>
    <property type="match status" value="1"/>
</dbReference>
<dbReference type="InterPro" id="IPR002172">
    <property type="entry name" value="LDrepeatLR_classA_rpt"/>
</dbReference>
<evidence type="ECO:0000256" key="5">
    <source>
        <dbReference type="SAM" id="Phobius"/>
    </source>
</evidence>
<proteinExistence type="inferred from homology"/>
<dbReference type="GO" id="GO:0004190">
    <property type="term" value="F:aspartic-type endopeptidase activity"/>
    <property type="evidence" value="ECO:0007669"/>
    <property type="project" value="InterPro"/>
</dbReference>
<comment type="caution">
    <text evidence="4">Lacks conserved residue(s) required for the propagation of feature annotation.</text>
</comment>
<dbReference type="InterPro" id="IPR036055">
    <property type="entry name" value="LDL_receptor-like_sf"/>
</dbReference>
<keyword evidence="5" id="KW-0472">Membrane</keyword>
<keyword evidence="5" id="KW-1133">Transmembrane helix</keyword>
<reference evidence="8" key="1">
    <citation type="submission" date="2022-11" db="UniProtKB">
        <authorList>
            <consortium name="WormBaseParasite"/>
        </authorList>
    </citation>
    <scope>IDENTIFICATION</scope>
</reference>
<dbReference type="PANTHER" id="PTHR47966:SF51">
    <property type="entry name" value="BETA-SITE APP-CLEAVING ENZYME, ISOFORM A-RELATED"/>
    <property type="match status" value="1"/>
</dbReference>